<dbReference type="PROSITE" id="PS50011">
    <property type="entry name" value="PROTEIN_KINASE_DOM"/>
    <property type="match status" value="1"/>
</dbReference>
<evidence type="ECO:0000313" key="13">
    <source>
        <dbReference type="EMBL" id="RKP24678.1"/>
    </source>
</evidence>
<evidence type="ECO:0000256" key="4">
    <source>
        <dbReference type="ARBA" id="ARBA00022679"/>
    </source>
</evidence>
<proteinExistence type="inferred from homology"/>
<dbReference type="Proteomes" id="UP000278143">
    <property type="component" value="Unassembled WGS sequence"/>
</dbReference>
<feature type="binding site" evidence="10">
    <location>
        <position position="34"/>
    </location>
    <ligand>
        <name>ATP</name>
        <dbReference type="ChEBI" id="CHEBI:30616"/>
    </ligand>
</feature>
<dbReference type="InterPro" id="IPR000719">
    <property type="entry name" value="Prot_kinase_dom"/>
</dbReference>
<comment type="catalytic activity">
    <reaction evidence="9">
        <text>L-seryl-[protein] + ATP = O-phospho-L-seryl-[protein] + ADP + H(+)</text>
        <dbReference type="Rhea" id="RHEA:17989"/>
        <dbReference type="Rhea" id="RHEA-COMP:9863"/>
        <dbReference type="Rhea" id="RHEA-COMP:11604"/>
        <dbReference type="ChEBI" id="CHEBI:15378"/>
        <dbReference type="ChEBI" id="CHEBI:29999"/>
        <dbReference type="ChEBI" id="CHEBI:30616"/>
        <dbReference type="ChEBI" id="CHEBI:83421"/>
        <dbReference type="ChEBI" id="CHEBI:456216"/>
        <dbReference type="EC" id="2.7.11.1"/>
    </reaction>
</comment>
<evidence type="ECO:0000313" key="14">
    <source>
        <dbReference type="Proteomes" id="UP000278143"/>
    </source>
</evidence>
<evidence type="ECO:0000256" key="3">
    <source>
        <dbReference type="ARBA" id="ARBA00022527"/>
    </source>
</evidence>
<evidence type="ECO:0000256" key="11">
    <source>
        <dbReference type="RuleBase" id="RU000304"/>
    </source>
</evidence>
<dbReference type="Pfam" id="PF00069">
    <property type="entry name" value="Pkinase"/>
    <property type="match status" value="1"/>
</dbReference>
<evidence type="ECO:0000256" key="6">
    <source>
        <dbReference type="ARBA" id="ARBA00022777"/>
    </source>
</evidence>
<feature type="domain" description="Protein kinase" evidence="12">
    <location>
        <begin position="5"/>
        <end position="280"/>
    </location>
</feature>
<keyword evidence="3 11" id="KW-0723">Serine/threonine-protein kinase</keyword>
<dbReference type="InterPro" id="IPR008271">
    <property type="entry name" value="Ser/Thr_kinase_AS"/>
</dbReference>
<evidence type="ECO:0000256" key="5">
    <source>
        <dbReference type="ARBA" id="ARBA00022741"/>
    </source>
</evidence>
<dbReference type="PROSITE" id="PS00107">
    <property type="entry name" value="PROTEIN_KINASE_ATP"/>
    <property type="match status" value="1"/>
</dbReference>
<dbReference type="AlphaFoldDB" id="A0A4P9YXN1"/>
<dbReference type="InterPro" id="IPR051131">
    <property type="entry name" value="NEK_Ser/Thr_kinase_NIMA"/>
</dbReference>
<dbReference type="Gene3D" id="1.10.510.10">
    <property type="entry name" value="Transferase(Phosphotransferase) domain 1"/>
    <property type="match status" value="1"/>
</dbReference>
<evidence type="ECO:0000256" key="9">
    <source>
        <dbReference type="ARBA" id="ARBA00048679"/>
    </source>
</evidence>
<gene>
    <name evidence="13" type="ORF">SYNPS1DRAFT_33163</name>
</gene>
<dbReference type="PANTHER" id="PTHR44899:SF10">
    <property type="entry name" value="NIMA-RELATED KINASE 2"/>
    <property type="match status" value="1"/>
</dbReference>
<reference evidence="14" key="1">
    <citation type="journal article" date="2018" name="Nat. Microbiol.">
        <title>Leveraging single-cell genomics to expand the fungal tree of life.</title>
        <authorList>
            <person name="Ahrendt S.R."/>
            <person name="Quandt C.A."/>
            <person name="Ciobanu D."/>
            <person name="Clum A."/>
            <person name="Salamov A."/>
            <person name="Andreopoulos B."/>
            <person name="Cheng J.F."/>
            <person name="Woyke T."/>
            <person name="Pelin A."/>
            <person name="Henrissat B."/>
            <person name="Reynolds N.K."/>
            <person name="Benny G.L."/>
            <person name="Smith M.E."/>
            <person name="James T.Y."/>
            <person name="Grigoriev I.V."/>
        </authorList>
    </citation>
    <scope>NUCLEOTIDE SEQUENCE [LARGE SCALE GENOMIC DNA]</scope>
    <source>
        <strain evidence="14">Benny S71-1</strain>
    </source>
</reference>
<comment type="catalytic activity">
    <reaction evidence="8">
        <text>L-threonyl-[protein] + ATP = O-phospho-L-threonyl-[protein] + ADP + H(+)</text>
        <dbReference type="Rhea" id="RHEA:46608"/>
        <dbReference type="Rhea" id="RHEA-COMP:11060"/>
        <dbReference type="Rhea" id="RHEA-COMP:11605"/>
        <dbReference type="ChEBI" id="CHEBI:15378"/>
        <dbReference type="ChEBI" id="CHEBI:30013"/>
        <dbReference type="ChEBI" id="CHEBI:30616"/>
        <dbReference type="ChEBI" id="CHEBI:61977"/>
        <dbReference type="ChEBI" id="CHEBI:456216"/>
        <dbReference type="EC" id="2.7.11.1"/>
    </reaction>
</comment>
<dbReference type="InterPro" id="IPR011009">
    <property type="entry name" value="Kinase-like_dom_sf"/>
</dbReference>
<accession>A0A4P9YXN1</accession>
<keyword evidence="4" id="KW-0808">Transferase</keyword>
<dbReference type="OrthoDB" id="10250725at2759"/>
<dbReference type="PIRSF" id="PIRSF000654">
    <property type="entry name" value="Integrin-linked_kinase"/>
    <property type="match status" value="1"/>
</dbReference>
<dbReference type="InterPro" id="IPR017441">
    <property type="entry name" value="Protein_kinase_ATP_BS"/>
</dbReference>
<keyword evidence="5 10" id="KW-0547">Nucleotide-binding</keyword>
<comment type="similarity">
    <text evidence="1">Belongs to the protein kinase superfamily. NEK Ser/Thr protein kinase family. NIMA subfamily.</text>
</comment>
<dbReference type="GO" id="GO:0004674">
    <property type="term" value="F:protein serine/threonine kinase activity"/>
    <property type="evidence" value="ECO:0007669"/>
    <property type="project" value="UniProtKB-KW"/>
</dbReference>
<keyword evidence="14" id="KW-1185">Reference proteome</keyword>
<dbReference type="EC" id="2.7.11.1" evidence="2"/>
<dbReference type="Gene3D" id="3.30.200.20">
    <property type="entry name" value="Phosphorylase Kinase, domain 1"/>
    <property type="match status" value="2"/>
</dbReference>
<dbReference type="PANTHER" id="PTHR44899">
    <property type="entry name" value="CAMK FAMILY PROTEIN KINASE"/>
    <property type="match status" value="1"/>
</dbReference>
<sequence>MNDKYELLEPIGQGSFGVIRKIRRRHDNKLFVRKEINYGRMSEKERRQMVNEVNILNKLRHPNIVRYHERLIDHDLRTIYIIMEYCSGGDLAAVIKYYKSRNMQIPEETVWQVTSQILLALHECHEGRVVKNPVDSTESRVIILHRDLKPDNIFLDDQHNVKLGDFGLSRAMEAASEQFAQTFLGTPYYMSPVRELISGLAYNAKTDIWSLGCIIYEMCALHPPFPASNLQELNQKIQLGAVARFPTVYSRELQDFIMAMLKVNPDLRPTTAECLEHPRLRRFLQETEAQHT</sequence>
<dbReference type="SMART" id="SM00220">
    <property type="entry name" value="S_TKc"/>
    <property type="match status" value="1"/>
</dbReference>
<evidence type="ECO:0000259" key="12">
    <source>
        <dbReference type="PROSITE" id="PS50011"/>
    </source>
</evidence>
<evidence type="ECO:0000256" key="2">
    <source>
        <dbReference type="ARBA" id="ARBA00012513"/>
    </source>
</evidence>
<dbReference type="CDD" id="cd08217">
    <property type="entry name" value="STKc_Nek2"/>
    <property type="match status" value="1"/>
</dbReference>
<keyword evidence="7 10" id="KW-0067">ATP-binding</keyword>
<dbReference type="GO" id="GO:0005524">
    <property type="term" value="F:ATP binding"/>
    <property type="evidence" value="ECO:0007669"/>
    <property type="project" value="UniProtKB-UniRule"/>
</dbReference>
<organism evidence="13 14">
    <name type="scientific">Syncephalis pseudoplumigaleata</name>
    <dbReference type="NCBI Taxonomy" id="1712513"/>
    <lineage>
        <taxon>Eukaryota</taxon>
        <taxon>Fungi</taxon>
        <taxon>Fungi incertae sedis</taxon>
        <taxon>Zoopagomycota</taxon>
        <taxon>Zoopagomycotina</taxon>
        <taxon>Zoopagomycetes</taxon>
        <taxon>Zoopagales</taxon>
        <taxon>Piptocephalidaceae</taxon>
        <taxon>Syncephalis</taxon>
    </lineage>
</organism>
<evidence type="ECO:0000256" key="1">
    <source>
        <dbReference type="ARBA" id="ARBA00010886"/>
    </source>
</evidence>
<keyword evidence="6 13" id="KW-0418">Kinase</keyword>
<protein>
    <recommendedName>
        <fullName evidence="2">non-specific serine/threonine protein kinase</fullName>
        <ecNumber evidence="2">2.7.11.1</ecNumber>
    </recommendedName>
</protein>
<evidence type="ECO:0000256" key="8">
    <source>
        <dbReference type="ARBA" id="ARBA00047899"/>
    </source>
</evidence>
<name>A0A4P9YXN1_9FUNG</name>
<dbReference type="PROSITE" id="PS00108">
    <property type="entry name" value="PROTEIN_KINASE_ST"/>
    <property type="match status" value="1"/>
</dbReference>
<dbReference type="SUPFAM" id="SSF56112">
    <property type="entry name" value="Protein kinase-like (PK-like)"/>
    <property type="match status" value="1"/>
</dbReference>
<dbReference type="FunFam" id="3.30.200.20:FF:000097">
    <property type="entry name" value="Probable serine/threonine-protein kinase nek1"/>
    <property type="match status" value="1"/>
</dbReference>
<evidence type="ECO:0000256" key="10">
    <source>
        <dbReference type="PROSITE-ProRule" id="PRU10141"/>
    </source>
</evidence>
<evidence type="ECO:0000256" key="7">
    <source>
        <dbReference type="ARBA" id="ARBA00022840"/>
    </source>
</evidence>
<dbReference type="EMBL" id="KZ990090">
    <property type="protein sequence ID" value="RKP24678.1"/>
    <property type="molecule type" value="Genomic_DNA"/>
</dbReference>